<protein>
    <submittedName>
        <fullName evidence="2">Uncharacterized protein</fullName>
    </submittedName>
</protein>
<dbReference type="Proteomes" id="UP000479190">
    <property type="component" value="Unassembled WGS sequence"/>
</dbReference>
<name>A0A6H5IKH8_9HYME</name>
<reference evidence="2 3" key="1">
    <citation type="submission" date="2020-02" db="EMBL/GenBank/DDBJ databases">
        <authorList>
            <person name="Ferguson B K."/>
        </authorList>
    </citation>
    <scope>NUCLEOTIDE SEQUENCE [LARGE SCALE GENOMIC DNA]</scope>
</reference>
<accession>A0A6H5IKH8</accession>
<feature type="region of interest" description="Disordered" evidence="1">
    <location>
        <begin position="61"/>
        <end position="88"/>
    </location>
</feature>
<feature type="region of interest" description="Disordered" evidence="1">
    <location>
        <begin position="1"/>
        <end position="25"/>
    </location>
</feature>
<gene>
    <name evidence="2" type="ORF">TBRA_LOCUS9100</name>
</gene>
<keyword evidence="3" id="KW-1185">Reference proteome</keyword>
<dbReference type="EMBL" id="CADCXV010000847">
    <property type="protein sequence ID" value="CAB0037264.1"/>
    <property type="molecule type" value="Genomic_DNA"/>
</dbReference>
<evidence type="ECO:0000256" key="1">
    <source>
        <dbReference type="SAM" id="MobiDB-lite"/>
    </source>
</evidence>
<evidence type="ECO:0000313" key="2">
    <source>
        <dbReference type="EMBL" id="CAB0037264.1"/>
    </source>
</evidence>
<organism evidence="2 3">
    <name type="scientific">Trichogramma brassicae</name>
    <dbReference type="NCBI Taxonomy" id="86971"/>
    <lineage>
        <taxon>Eukaryota</taxon>
        <taxon>Metazoa</taxon>
        <taxon>Ecdysozoa</taxon>
        <taxon>Arthropoda</taxon>
        <taxon>Hexapoda</taxon>
        <taxon>Insecta</taxon>
        <taxon>Pterygota</taxon>
        <taxon>Neoptera</taxon>
        <taxon>Endopterygota</taxon>
        <taxon>Hymenoptera</taxon>
        <taxon>Apocrita</taxon>
        <taxon>Proctotrupomorpha</taxon>
        <taxon>Chalcidoidea</taxon>
        <taxon>Trichogrammatidae</taxon>
        <taxon>Trichogramma</taxon>
    </lineage>
</organism>
<dbReference type="AlphaFoldDB" id="A0A6H5IKH8"/>
<feature type="compositionally biased region" description="Low complexity" evidence="1">
    <location>
        <begin position="63"/>
        <end position="79"/>
    </location>
</feature>
<evidence type="ECO:0000313" key="3">
    <source>
        <dbReference type="Proteomes" id="UP000479190"/>
    </source>
</evidence>
<proteinExistence type="predicted"/>
<sequence length="140" mass="15365">MVLYVVTRRSRSEREPRLQRTHNAENCNYARETTLILRSSRARAQAHLTFVYVAVGAPERYTRSTSRGSSSSSSSSSSNGGSGTSSSKRDLRLYVALVVAVPERLYTYTVPAYTAAAQHGGTANALVVFNEGLYRPPRCT</sequence>